<evidence type="ECO:0000256" key="2">
    <source>
        <dbReference type="ARBA" id="ARBA00023125"/>
    </source>
</evidence>
<dbReference type="EMBL" id="JBHUEE010000001">
    <property type="protein sequence ID" value="MFD1716474.1"/>
    <property type="molecule type" value="Genomic_DNA"/>
</dbReference>
<dbReference type="InterPro" id="IPR001647">
    <property type="entry name" value="HTH_TetR"/>
</dbReference>
<evidence type="ECO:0000256" key="4">
    <source>
        <dbReference type="PROSITE-ProRule" id="PRU00335"/>
    </source>
</evidence>
<dbReference type="InterPro" id="IPR009057">
    <property type="entry name" value="Homeodomain-like_sf"/>
</dbReference>
<organism evidence="6 7">
    <name type="scientific">Georgenia deserti</name>
    <dbReference type="NCBI Taxonomy" id="2093781"/>
    <lineage>
        <taxon>Bacteria</taxon>
        <taxon>Bacillati</taxon>
        <taxon>Actinomycetota</taxon>
        <taxon>Actinomycetes</taxon>
        <taxon>Micrococcales</taxon>
        <taxon>Bogoriellaceae</taxon>
        <taxon>Georgenia</taxon>
    </lineage>
</organism>
<dbReference type="InterPro" id="IPR050109">
    <property type="entry name" value="HTH-type_TetR-like_transc_reg"/>
</dbReference>
<evidence type="ECO:0000313" key="7">
    <source>
        <dbReference type="Proteomes" id="UP001597277"/>
    </source>
</evidence>
<gene>
    <name evidence="6" type="ORF">ACFSE6_01390</name>
</gene>
<feature type="domain" description="HTH tetR-type" evidence="5">
    <location>
        <begin position="1"/>
        <end position="61"/>
    </location>
</feature>
<feature type="DNA-binding region" description="H-T-H motif" evidence="4">
    <location>
        <begin position="24"/>
        <end position="43"/>
    </location>
</feature>
<dbReference type="PANTHER" id="PTHR30055:SF234">
    <property type="entry name" value="HTH-TYPE TRANSCRIPTIONAL REGULATOR BETI"/>
    <property type="match status" value="1"/>
</dbReference>
<name>A0ABW4L3E8_9MICO</name>
<dbReference type="PANTHER" id="PTHR30055">
    <property type="entry name" value="HTH-TYPE TRANSCRIPTIONAL REGULATOR RUTR"/>
    <property type="match status" value="1"/>
</dbReference>
<dbReference type="SUPFAM" id="SSF46689">
    <property type="entry name" value="Homeodomain-like"/>
    <property type="match status" value="1"/>
</dbReference>
<comment type="caution">
    <text evidence="6">The sequence shown here is derived from an EMBL/GenBank/DDBJ whole genome shotgun (WGS) entry which is preliminary data.</text>
</comment>
<keyword evidence="2 4" id="KW-0238">DNA-binding</keyword>
<accession>A0ABW4L3E8</accession>
<evidence type="ECO:0000259" key="5">
    <source>
        <dbReference type="PROSITE" id="PS50977"/>
    </source>
</evidence>
<protein>
    <submittedName>
        <fullName evidence="6">TetR/AcrR family transcriptional regulator</fullName>
    </submittedName>
</protein>
<proteinExistence type="predicted"/>
<evidence type="ECO:0000313" key="6">
    <source>
        <dbReference type="EMBL" id="MFD1716474.1"/>
    </source>
</evidence>
<dbReference type="Gene3D" id="1.10.357.10">
    <property type="entry name" value="Tetracycline Repressor, domain 2"/>
    <property type="match status" value="1"/>
</dbReference>
<evidence type="ECO:0000256" key="1">
    <source>
        <dbReference type="ARBA" id="ARBA00023015"/>
    </source>
</evidence>
<evidence type="ECO:0000256" key="3">
    <source>
        <dbReference type="ARBA" id="ARBA00023163"/>
    </source>
</evidence>
<dbReference type="PROSITE" id="PS50977">
    <property type="entry name" value="HTH_TETR_2"/>
    <property type="match status" value="1"/>
</dbReference>
<keyword evidence="7" id="KW-1185">Reference proteome</keyword>
<sequence length="193" mass="20801">MAARDRILDAAAQIMRSEGLTHATTKEIARVAGCSEALLYKHFADKTRLFAAVLQERAPALVDLLASLPERAGTSTVRENLLEVVAAARVFYLETFPMAAGLFADRELLTAHRARLAEIGAGPEHVNVAVADYLRRERDLGRVRAGVDESAAATLLLGACLQEAFLTRFWGRETIDTDPAALVGAACDGLLVE</sequence>
<dbReference type="PRINTS" id="PR00455">
    <property type="entry name" value="HTHTETR"/>
</dbReference>
<dbReference type="Proteomes" id="UP001597277">
    <property type="component" value="Unassembled WGS sequence"/>
</dbReference>
<dbReference type="Pfam" id="PF00440">
    <property type="entry name" value="TetR_N"/>
    <property type="match status" value="1"/>
</dbReference>
<keyword evidence="3" id="KW-0804">Transcription</keyword>
<keyword evidence="1" id="KW-0805">Transcription regulation</keyword>
<dbReference type="RefSeq" id="WP_388001910.1">
    <property type="nucleotide sequence ID" value="NZ_JBHUEE010000001.1"/>
</dbReference>
<reference evidence="7" key="1">
    <citation type="journal article" date="2019" name="Int. J. Syst. Evol. Microbiol.">
        <title>The Global Catalogue of Microorganisms (GCM) 10K type strain sequencing project: providing services to taxonomists for standard genome sequencing and annotation.</title>
        <authorList>
            <consortium name="The Broad Institute Genomics Platform"/>
            <consortium name="The Broad Institute Genome Sequencing Center for Infectious Disease"/>
            <person name="Wu L."/>
            <person name="Ma J."/>
        </authorList>
    </citation>
    <scope>NUCLEOTIDE SEQUENCE [LARGE SCALE GENOMIC DNA]</scope>
    <source>
        <strain evidence="7">JCM 17130</strain>
    </source>
</reference>